<reference evidence="1" key="1">
    <citation type="submission" date="2020-09" db="EMBL/GenBank/DDBJ databases">
        <title>Complete genome sequence of Pseudomonas taiwanensis CC, a plant growth-promoting and biotite-weathering strain.</title>
        <authorList>
            <person name="Cheng C."/>
        </authorList>
    </citation>
    <scope>NUCLEOTIDE SEQUENCE [LARGE SCALE GENOMIC DNA]</scope>
    <source>
        <strain evidence="1">WRS8</strain>
    </source>
</reference>
<keyword evidence="2" id="KW-1185">Reference proteome</keyword>
<organism evidence="1 2">
    <name type="scientific">Pseudomonas taiwanensis</name>
    <dbReference type="NCBI Taxonomy" id="470150"/>
    <lineage>
        <taxon>Bacteria</taxon>
        <taxon>Pseudomonadati</taxon>
        <taxon>Pseudomonadota</taxon>
        <taxon>Gammaproteobacteria</taxon>
        <taxon>Pseudomonadales</taxon>
        <taxon>Pseudomonadaceae</taxon>
        <taxon>Pseudomonas</taxon>
    </lineage>
</organism>
<accession>A0A7L9GC73</accession>
<proteinExistence type="predicted"/>
<dbReference type="KEGG" id="ptai:ICN73_19125"/>
<dbReference type="EMBL" id="CP062699">
    <property type="protein sequence ID" value="QOJ89969.1"/>
    <property type="molecule type" value="Genomic_DNA"/>
</dbReference>
<dbReference type="Proteomes" id="UP000593847">
    <property type="component" value="Chromosome"/>
</dbReference>
<dbReference type="AlphaFoldDB" id="A0A7L9GC73"/>
<sequence length="70" mass="7965">MARWFVSGVAMLYVGYPKLTPTERLAHQPALPAGCCAELPEHWAQQPLKALRLFAWLMRVFRVAASMRSH</sequence>
<evidence type="ECO:0000313" key="1">
    <source>
        <dbReference type="EMBL" id="QOJ89969.1"/>
    </source>
</evidence>
<protein>
    <submittedName>
        <fullName evidence="1">Uncharacterized protein</fullName>
    </submittedName>
</protein>
<gene>
    <name evidence="1" type="ORF">ICN73_19125</name>
</gene>
<name>A0A7L9GC73_9PSED</name>
<evidence type="ECO:0000313" key="2">
    <source>
        <dbReference type="Proteomes" id="UP000593847"/>
    </source>
</evidence>